<feature type="short sequence motif" description="Q motif" evidence="7">
    <location>
        <begin position="299"/>
        <end position="327"/>
    </location>
</feature>
<feature type="region of interest" description="Disordered" evidence="9">
    <location>
        <begin position="1"/>
        <end position="240"/>
    </location>
</feature>
<dbReference type="InterPro" id="IPR014001">
    <property type="entry name" value="Helicase_ATP-bd"/>
</dbReference>
<dbReference type="AlphaFoldDB" id="A0A0J9R2L8"/>
<dbReference type="GO" id="GO:0045727">
    <property type="term" value="P:positive regulation of translation"/>
    <property type="evidence" value="ECO:0007669"/>
    <property type="project" value="EnsemblMetazoa"/>
</dbReference>
<dbReference type="PROSITE" id="PS51195">
    <property type="entry name" value="Q_MOTIF"/>
    <property type="match status" value="1"/>
</dbReference>
<feature type="domain" description="DEAD-box RNA helicase Q" evidence="12">
    <location>
        <begin position="299"/>
        <end position="327"/>
    </location>
</feature>
<organism evidence="13">
    <name type="scientific">Drosophila simulans</name>
    <name type="common">Fruit fly</name>
    <dbReference type="NCBI Taxonomy" id="7240"/>
    <lineage>
        <taxon>Eukaryota</taxon>
        <taxon>Metazoa</taxon>
        <taxon>Ecdysozoa</taxon>
        <taxon>Arthropoda</taxon>
        <taxon>Hexapoda</taxon>
        <taxon>Insecta</taxon>
        <taxon>Pterygota</taxon>
        <taxon>Neoptera</taxon>
        <taxon>Endopterygota</taxon>
        <taxon>Diptera</taxon>
        <taxon>Brachycera</taxon>
        <taxon>Muscomorpha</taxon>
        <taxon>Ephydroidea</taxon>
        <taxon>Drosophilidae</taxon>
        <taxon>Drosophila</taxon>
        <taxon>Sophophora</taxon>
    </lineage>
</organism>
<dbReference type="EMBL" id="CM002910">
    <property type="protein sequence ID" value="KMY90329.1"/>
    <property type="molecule type" value="Genomic_DNA"/>
</dbReference>
<keyword evidence="3 8" id="KW-0378">Hydrolase</keyword>
<evidence type="ECO:0000256" key="2">
    <source>
        <dbReference type="ARBA" id="ARBA00022741"/>
    </source>
</evidence>
<dbReference type="GO" id="GO:0003730">
    <property type="term" value="F:mRNA 3'-UTR binding"/>
    <property type="evidence" value="ECO:0007669"/>
    <property type="project" value="EnsemblMetazoa"/>
</dbReference>
<dbReference type="SMART" id="SM00490">
    <property type="entry name" value="HELICc"/>
    <property type="match status" value="1"/>
</dbReference>
<dbReference type="FunFam" id="3.40.50.300:FF:000008">
    <property type="entry name" value="ATP-dependent RNA helicase RhlB"/>
    <property type="match status" value="1"/>
</dbReference>
<dbReference type="GO" id="GO:0043186">
    <property type="term" value="C:P granule"/>
    <property type="evidence" value="ECO:0007669"/>
    <property type="project" value="EnsemblMetazoa"/>
</dbReference>
<keyword evidence="5 8" id="KW-0067">ATP-binding</keyword>
<feature type="compositionally biased region" description="Basic and acidic residues" evidence="9">
    <location>
        <begin position="196"/>
        <end position="237"/>
    </location>
</feature>
<accession>A0A0J9R2L8</accession>
<dbReference type="Proteomes" id="UP000035880">
    <property type="component" value="Chromosome 2L"/>
</dbReference>
<dbReference type="FunFam" id="3.40.50.300:FF:000397">
    <property type="entry name" value="Probable ATP-dependent RNA helicase DDX4"/>
    <property type="match status" value="1"/>
</dbReference>
<name>A0A0J9R2L8_DROSI</name>
<feature type="compositionally biased region" description="Gly residues" evidence="9">
    <location>
        <begin position="162"/>
        <end position="177"/>
    </location>
</feature>
<dbReference type="EMBL" id="CM002910">
    <property type="protein sequence ID" value="KMY90328.1"/>
    <property type="molecule type" value="Genomic_DNA"/>
</dbReference>
<reference evidence="13" key="3">
    <citation type="submission" date="2015-04" db="EMBL/GenBank/DDBJ databases">
        <authorList>
            <consortium name="FlyBase"/>
        </authorList>
    </citation>
    <scope>NUCLEOTIDE SEQUENCE</scope>
    <source>
        <strain evidence="13">W501</strain>
    </source>
</reference>
<dbReference type="CDD" id="cd18787">
    <property type="entry name" value="SF2_C_DEAD"/>
    <property type="match status" value="1"/>
</dbReference>
<evidence type="ECO:0000259" key="11">
    <source>
        <dbReference type="PROSITE" id="PS51194"/>
    </source>
</evidence>
<feature type="compositionally biased region" description="Gly residues" evidence="9">
    <location>
        <begin position="36"/>
        <end position="51"/>
    </location>
</feature>
<dbReference type="GO" id="GO:0016787">
    <property type="term" value="F:hydrolase activity"/>
    <property type="evidence" value="ECO:0007669"/>
    <property type="project" value="UniProtKB-KW"/>
</dbReference>
<reference evidence="13" key="1">
    <citation type="journal article" date="2013" name="Genome Res.">
        <title>A second-generation assembly of the Drosophila simulans genome provides new insights into patterns of lineage-specific divergence.</title>
        <authorList>
            <person name="Hu T.T."/>
            <person name="Eisen M.B."/>
            <person name="Thornton K.R."/>
            <person name="Andolfatto P."/>
        </authorList>
    </citation>
    <scope>NUCLEOTIDE SEQUENCE [LARGE SCALE GENOMIC DNA]</scope>
    <source>
        <strain evidence="13">W501</strain>
    </source>
</reference>
<sequence length="715" mass="78016">MSDWEDEVVEPFVDTNGARGGDWSDDEKGKSFSGGAEDGGSGGGGAGGGYQGRNPDGFGRGFKRGDAGRGGGAGGYRGGNRDGDDDAGGFREGEGDFRGGRREGKVGFRGGEGGFRGGRREGEGGFRGEEGGFGGERREKEGGFRGEGGGFRGGRREEEGGSRSGEGGFRGGEGGFRGGRREEGGFHGEGGGFRGRRYENEDGDERRGRREGFNQEPRGERNERGEAGFERRRRNEDDINNNNDIVEDVQKKREFYIPPAPSNDETEIFSSGIASGINFSKYDNIPVKVTGNDVPPGIKNFTSADLRGIIVENVKKSGYKVPTPIQKRAIPVITAGRDLMACAQTGSGKTASFLLPIISKLLDDPQDLEFGRPQAVIVSPTRELAIQIFDEARKFAYETYLKIGIVYGGTSFRHQNDCITKGSHVLIATLGRLLDFVDRTFVTFEDTRFVVLDEADRMLDMGFSEGMRKLMTHVTMRPQHQTLMFSATFPEDIQRLAGEFLNNYVFVAIGMVGGACSDVKQTIYEVSKFNKRAKLMEILREEADGTIVFVETKRGADFLASYLSETEFPTTSIHGDRLQSQREQALRDFKNGSMKVLIATSVASRGLDIKNIKHVINYDMPKNIDDYVHRIGRTGRVGNNGRATTFFDPDQDRLIAADLIKILDGAGQTVPEFLRNLGACGGGGYSSQDFGGVDVRGRGNYVNDATNVEADEDWE</sequence>
<dbReference type="GO" id="GO:0007293">
    <property type="term" value="P:germarium-derived egg chamber formation"/>
    <property type="evidence" value="ECO:0007669"/>
    <property type="project" value="EnsemblMetazoa"/>
</dbReference>
<dbReference type="Pfam" id="PF00271">
    <property type="entry name" value="Helicase_C"/>
    <property type="match status" value="1"/>
</dbReference>
<keyword evidence="4 8" id="KW-0347">Helicase</keyword>
<evidence type="ECO:0000256" key="6">
    <source>
        <dbReference type="ARBA" id="ARBA00047984"/>
    </source>
</evidence>
<dbReference type="EC" id="3.6.4.13" evidence="1"/>
<feature type="compositionally biased region" description="Gly residues" evidence="9">
    <location>
        <begin position="68"/>
        <end position="78"/>
    </location>
</feature>
<dbReference type="GO" id="GO:0031369">
    <property type="term" value="F:translation initiation factor binding"/>
    <property type="evidence" value="ECO:0007669"/>
    <property type="project" value="EnsemblMetazoa"/>
</dbReference>
<comment type="similarity">
    <text evidence="8">Belongs to the DEAD box helicase family.</text>
</comment>
<dbReference type="GO" id="GO:0005524">
    <property type="term" value="F:ATP binding"/>
    <property type="evidence" value="ECO:0007669"/>
    <property type="project" value="UniProtKB-KW"/>
</dbReference>
<comment type="catalytic activity">
    <reaction evidence="6">
        <text>ATP + H2O = ADP + phosphate + H(+)</text>
        <dbReference type="Rhea" id="RHEA:13065"/>
        <dbReference type="ChEBI" id="CHEBI:15377"/>
        <dbReference type="ChEBI" id="CHEBI:15378"/>
        <dbReference type="ChEBI" id="CHEBI:30616"/>
        <dbReference type="ChEBI" id="CHEBI:43474"/>
        <dbReference type="ChEBI" id="CHEBI:456216"/>
        <dbReference type="EC" id="3.6.4.13"/>
    </reaction>
</comment>
<dbReference type="GO" id="GO:0008104">
    <property type="term" value="P:intracellular protein localization"/>
    <property type="evidence" value="ECO:0007669"/>
    <property type="project" value="EnsemblMetazoa"/>
</dbReference>
<dbReference type="Bgee" id="FBgn0195352">
    <property type="expression patterns" value="Expressed in female reproductive system and 3 other cell types or tissues"/>
</dbReference>
<dbReference type="GO" id="GO:0003724">
    <property type="term" value="F:RNA helicase activity"/>
    <property type="evidence" value="ECO:0007669"/>
    <property type="project" value="UniProtKB-EC"/>
</dbReference>
<evidence type="ECO:0000256" key="5">
    <source>
        <dbReference type="ARBA" id="ARBA00022840"/>
    </source>
</evidence>
<dbReference type="GO" id="GO:0043073">
    <property type="term" value="C:germ cell nucleus"/>
    <property type="evidence" value="ECO:0007669"/>
    <property type="project" value="EnsemblMetazoa"/>
</dbReference>
<dbReference type="Gene3D" id="3.40.50.300">
    <property type="entry name" value="P-loop containing nucleotide triphosphate hydrolases"/>
    <property type="match status" value="2"/>
</dbReference>
<dbReference type="InterPro" id="IPR011545">
    <property type="entry name" value="DEAD/DEAH_box_helicase_dom"/>
</dbReference>
<feature type="domain" description="Helicase C-terminal" evidence="11">
    <location>
        <begin position="518"/>
        <end position="678"/>
    </location>
</feature>
<evidence type="ECO:0000259" key="10">
    <source>
        <dbReference type="PROSITE" id="PS51192"/>
    </source>
</evidence>
<proteinExistence type="inferred from homology"/>
<feature type="compositionally biased region" description="Basic and acidic residues" evidence="9">
    <location>
        <begin position="88"/>
        <end position="106"/>
    </location>
</feature>
<dbReference type="KEGG" id="dsi:Dsimw501_GD23992"/>
<evidence type="ECO:0000313" key="13">
    <source>
        <dbReference type="EMBL" id="KMY90328.1"/>
    </source>
</evidence>
<dbReference type="GO" id="GO:0140965">
    <property type="term" value="P:secondary piRNA processing"/>
    <property type="evidence" value="ECO:0007669"/>
    <property type="project" value="EnsemblMetazoa"/>
</dbReference>
<evidence type="ECO:0000256" key="9">
    <source>
        <dbReference type="SAM" id="MobiDB-lite"/>
    </source>
</evidence>
<feature type="compositionally biased region" description="Gly residues" evidence="9">
    <location>
        <begin position="107"/>
        <end position="116"/>
    </location>
</feature>
<dbReference type="GO" id="GO:0061803">
    <property type="term" value="C:posterior cell cortex"/>
    <property type="evidence" value="ECO:0007669"/>
    <property type="project" value="EnsemblMetazoa"/>
</dbReference>
<dbReference type="GO" id="GO:0048471">
    <property type="term" value="C:perinuclear region of cytoplasm"/>
    <property type="evidence" value="ECO:0007669"/>
    <property type="project" value="EnsemblMetazoa"/>
</dbReference>
<dbReference type="PANTHER" id="PTHR47958">
    <property type="entry name" value="ATP-DEPENDENT RNA HELICASE DBP3"/>
    <property type="match status" value="1"/>
</dbReference>
<dbReference type="PROSITE" id="PS00039">
    <property type="entry name" value="DEAD_ATP_HELICASE"/>
    <property type="match status" value="1"/>
</dbReference>
<dbReference type="Pfam" id="PF00270">
    <property type="entry name" value="DEAD"/>
    <property type="match status" value="1"/>
</dbReference>
<keyword evidence="2 8" id="KW-0547">Nucleotide-binding</keyword>
<feature type="compositionally biased region" description="Basic and acidic residues" evidence="9">
    <location>
        <begin position="118"/>
        <end position="144"/>
    </location>
</feature>
<evidence type="ECO:0000256" key="3">
    <source>
        <dbReference type="ARBA" id="ARBA00022801"/>
    </source>
</evidence>
<dbReference type="SMART" id="SM00487">
    <property type="entry name" value="DEXDc"/>
    <property type="match status" value="1"/>
</dbReference>
<dbReference type="OrthoDB" id="196131at2759"/>
<protein>
    <recommendedName>
        <fullName evidence="1">RNA helicase</fullName>
        <ecNumber evidence="1">3.6.4.13</ecNumber>
    </recommendedName>
</protein>
<dbReference type="SUPFAM" id="SSF52540">
    <property type="entry name" value="P-loop containing nucleoside triphosphate hydrolases"/>
    <property type="match status" value="1"/>
</dbReference>
<dbReference type="InterPro" id="IPR014014">
    <property type="entry name" value="RNA_helicase_DEAD_Q_motif"/>
</dbReference>
<dbReference type="PROSITE" id="PS51192">
    <property type="entry name" value="HELICASE_ATP_BIND_1"/>
    <property type="match status" value="1"/>
</dbReference>
<dbReference type="InterPro" id="IPR027417">
    <property type="entry name" value="P-loop_NTPase"/>
</dbReference>
<evidence type="ECO:0000256" key="8">
    <source>
        <dbReference type="RuleBase" id="RU000492"/>
    </source>
</evidence>
<reference evidence="13" key="2">
    <citation type="submission" date="2014-06" db="EMBL/GenBank/DDBJ databases">
        <authorList>
            <person name="Hu T."/>
            <person name="Eisen M.B."/>
            <person name="Thornton K.R."/>
            <person name="Andolfatto P."/>
        </authorList>
    </citation>
    <scope>NUCLEOTIDE SEQUENCE</scope>
    <source>
        <strain evidence="13">W501</strain>
    </source>
</reference>
<dbReference type="PROSITE" id="PS51194">
    <property type="entry name" value="HELICASE_CTER"/>
    <property type="match status" value="1"/>
</dbReference>
<evidence type="ECO:0000259" key="12">
    <source>
        <dbReference type="PROSITE" id="PS51195"/>
    </source>
</evidence>
<evidence type="ECO:0000256" key="1">
    <source>
        <dbReference type="ARBA" id="ARBA00012552"/>
    </source>
</evidence>
<evidence type="ECO:0000256" key="4">
    <source>
        <dbReference type="ARBA" id="ARBA00022806"/>
    </source>
</evidence>
<gene>
    <name evidence="13" type="primary">Dsim\GD23992</name>
    <name evidence="13" type="ORF">Dsimw501_GD23992</name>
</gene>
<dbReference type="GO" id="GO:0045170">
    <property type="term" value="C:spectrosome"/>
    <property type="evidence" value="ECO:0007669"/>
    <property type="project" value="EnsemblMetazoa"/>
</dbReference>
<dbReference type="InterPro" id="IPR000629">
    <property type="entry name" value="RNA-helicase_DEAD-box_CS"/>
</dbReference>
<dbReference type="GO" id="GO:0007316">
    <property type="term" value="P:pole plasm RNA localization"/>
    <property type="evidence" value="ECO:0007669"/>
    <property type="project" value="EnsemblMetazoa"/>
</dbReference>
<dbReference type="GO" id="GO:0007076">
    <property type="term" value="P:mitotic chromosome condensation"/>
    <property type="evidence" value="ECO:0007669"/>
    <property type="project" value="EnsemblMetazoa"/>
</dbReference>
<feature type="domain" description="Helicase ATP-binding" evidence="10">
    <location>
        <begin position="330"/>
        <end position="507"/>
    </location>
</feature>
<dbReference type="InterPro" id="IPR001650">
    <property type="entry name" value="Helicase_C-like"/>
</dbReference>
<evidence type="ECO:0000256" key="7">
    <source>
        <dbReference type="PROSITE-ProRule" id="PRU00552"/>
    </source>
</evidence>